<feature type="transmembrane region" description="Helical" evidence="1">
    <location>
        <begin position="165"/>
        <end position="188"/>
    </location>
</feature>
<sequence length="482" mass="55033">MVLRRETHLQHFETTPYAHRYLLKKPRTHDRQRPAVRAVILDGPEEEETAKIDNPWVEKRMRLPLGRFELFVDLIWVGIIGNVAENFSEEAFNLETGVHASSAVWHFIILFLMAWRFWKYLQDFIAKYDTDDLVERAFVVWALILAMLWGNNATFLFKPDSQSNFAIGIYLVWRGSVLLCEAYYAFFIHQIRDRIILQKLVIISVLPLWIVAEFYGIEVKSGLGFAAVVVEAMAQTLIDSPFVVDRFLHADDRDDSFNADHWIERISGFYIIILGEGVLSLIRGSPLEEGITLHADGSVLALIAYYVLCGFYFNGDQSKRRIHAAKRATWWRKSLWLFFHNILFGSTLILGVSVVFMIQHIEDSAVESSETEGQGEESTVRQATAIYAAKWMVSVSLSLALMNQTLIALLNRSMDPPGTLKTNNRLLRLLPRALLVPIFLCLPIPKPMGILSFLGAVSGLPLGCLQWEWWSSLERGGDIIER</sequence>
<keyword evidence="3" id="KW-1185">Reference proteome</keyword>
<feature type="transmembrane region" description="Helical" evidence="1">
    <location>
        <begin position="335"/>
        <end position="358"/>
    </location>
</feature>
<dbReference type="EMBL" id="CAJPDS010000005">
    <property type="protein sequence ID" value="CAF9907373.1"/>
    <property type="molecule type" value="Genomic_DNA"/>
</dbReference>
<dbReference type="OrthoDB" id="191995at2759"/>
<feature type="transmembrane region" description="Helical" evidence="1">
    <location>
        <begin position="133"/>
        <end position="150"/>
    </location>
</feature>
<keyword evidence="1" id="KW-0472">Membrane</keyword>
<dbReference type="PANTHER" id="PTHR36840:SF1">
    <property type="entry name" value="BLL5714 PROTEIN"/>
    <property type="match status" value="1"/>
</dbReference>
<accession>A0A8H3I741</accession>
<dbReference type="Pfam" id="PF06772">
    <property type="entry name" value="LtrA"/>
    <property type="match status" value="1"/>
</dbReference>
<feature type="transmembrane region" description="Helical" evidence="1">
    <location>
        <begin position="297"/>
        <end position="314"/>
    </location>
</feature>
<feature type="transmembrane region" description="Helical" evidence="1">
    <location>
        <begin position="391"/>
        <end position="409"/>
    </location>
</feature>
<proteinExistence type="predicted"/>
<evidence type="ECO:0000313" key="3">
    <source>
        <dbReference type="Proteomes" id="UP000664521"/>
    </source>
</evidence>
<dbReference type="Proteomes" id="UP000664521">
    <property type="component" value="Unassembled WGS sequence"/>
</dbReference>
<feature type="transmembrane region" description="Helical" evidence="1">
    <location>
        <begin position="200"/>
        <end position="217"/>
    </location>
</feature>
<comment type="caution">
    <text evidence="2">The sequence shown here is derived from an EMBL/GenBank/DDBJ whole genome shotgun (WGS) entry which is preliminary data.</text>
</comment>
<name>A0A8H3I741_9LECA</name>
<evidence type="ECO:0000256" key="1">
    <source>
        <dbReference type="SAM" id="Phobius"/>
    </source>
</evidence>
<feature type="transmembrane region" description="Helical" evidence="1">
    <location>
        <begin position="104"/>
        <end position="121"/>
    </location>
</feature>
<dbReference type="InterPro" id="IPR010640">
    <property type="entry name" value="Low_temperature_requirement_A"/>
</dbReference>
<reference evidence="2" key="1">
    <citation type="submission" date="2021-03" db="EMBL/GenBank/DDBJ databases">
        <authorList>
            <person name="Tagirdzhanova G."/>
        </authorList>
    </citation>
    <scope>NUCLEOTIDE SEQUENCE</scope>
</reference>
<evidence type="ECO:0008006" key="4">
    <source>
        <dbReference type="Google" id="ProtNLM"/>
    </source>
</evidence>
<organism evidence="2 3">
    <name type="scientific">Heterodermia speciosa</name>
    <dbReference type="NCBI Taxonomy" id="116794"/>
    <lineage>
        <taxon>Eukaryota</taxon>
        <taxon>Fungi</taxon>
        <taxon>Dikarya</taxon>
        <taxon>Ascomycota</taxon>
        <taxon>Pezizomycotina</taxon>
        <taxon>Lecanoromycetes</taxon>
        <taxon>OSLEUM clade</taxon>
        <taxon>Lecanoromycetidae</taxon>
        <taxon>Caliciales</taxon>
        <taxon>Physciaceae</taxon>
        <taxon>Heterodermia</taxon>
    </lineage>
</organism>
<keyword evidence="1" id="KW-0812">Transmembrane</keyword>
<keyword evidence="1" id="KW-1133">Transmembrane helix</keyword>
<gene>
    <name evidence="2" type="ORF">HETSPECPRED_007112</name>
</gene>
<feature type="transmembrane region" description="Helical" evidence="1">
    <location>
        <begin position="68"/>
        <end position="84"/>
    </location>
</feature>
<dbReference type="PANTHER" id="PTHR36840">
    <property type="entry name" value="BLL5714 PROTEIN"/>
    <property type="match status" value="1"/>
</dbReference>
<evidence type="ECO:0000313" key="2">
    <source>
        <dbReference type="EMBL" id="CAF9907373.1"/>
    </source>
</evidence>
<protein>
    <recommendedName>
        <fullName evidence="4">Low temperature requirement A</fullName>
    </recommendedName>
</protein>
<feature type="transmembrane region" description="Helical" evidence="1">
    <location>
        <begin position="429"/>
        <end position="445"/>
    </location>
</feature>
<dbReference type="AlphaFoldDB" id="A0A8H3I741"/>